<dbReference type="PANTHER" id="PTHR45228:SF1">
    <property type="entry name" value="CYCLIC DI-GMP PHOSPHODIESTERASE TM_0186"/>
    <property type="match status" value="1"/>
</dbReference>
<feature type="transmembrane region" description="Helical" evidence="1">
    <location>
        <begin position="145"/>
        <end position="165"/>
    </location>
</feature>
<dbReference type="InterPro" id="IPR000160">
    <property type="entry name" value="GGDEF_dom"/>
</dbReference>
<protein>
    <submittedName>
        <fullName evidence="4">Diguanylate cyclase (GGDEF) domain-containing protein</fullName>
    </submittedName>
</protein>
<dbReference type="CDD" id="cd00077">
    <property type="entry name" value="HDc"/>
    <property type="match status" value="1"/>
</dbReference>
<proteinExistence type="predicted"/>
<name>A0A1I0XD38_9FIRM</name>
<dbReference type="InterPro" id="IPR003607">
    <property type="entry name" value="HD/PDEase_dom"/>
</dbReference>
<dbReference type="NCBIfam" id="TIGR00254">
    <property type="entry name" value="GGDEF"/>
    <property type="match status" value="1"/>
</dbReference>
<dbReference type="Proteomes" id="UP000198838">
    <property type="component" value="Unassembled WGS sequence"/>
</dbReference>
<keyword evidence="1" id="KW-0472">Membrane</keyword>
<feature type="transmembrane region" description="Helical" evidence="1">
    <location>
        <begin position="96"/>
        <end position="117"/>
    </location>
</feature>
<dbReference type="AlphaFoldDB" id="A0A1I0XD38"/>
<dbReference type="STRING" id="1120918.SAMN05216249_106102"/>
<dbReference type="RefSeq" id="WP_092871526.1">
    <property type="nucleotide sequence ID" value="NZ_FOJY01000006.1"/>
</dbReference>
<dbReference type="InterPro" id="IPR029787">
    <property type="entry name" value="Nucleotide_cyclase"/>
</dbReference>
<dbReference type="SUPFAM" id="SSF55073">
    <property type="entry name" value="Nucleotide cyclase"/>
    <property type="match status" value="1"/>
</dbReference>
<dbReference type="CDD" id="cd01949">
    <property type="entry name" value="GGDEF"/>
    <property type="match status" value="1"/>
</dbReference>
<dbReference type="InterPro" id="IPR037522">
    <property type="entry name" value="HD_GYP_dom"/>
</dbReference>
<feature type="transmembrane region" description="Helical" evidence="1">
    <location>
        <begin position="177"/>
        <end position="195"/>
    </location>
</feature>
<dbReference type="PROSITE" id="PS51832">
    <property type="entry name" value="HD_GYP"/>
    <property type="match status" value="1"/>
</dbReference>
<dbReference type="Pfam" id="PF00990">
    <property type="entry name" value="GGDEF"/>
    <property type="match status" value="1"/>
</dbReference>
<gene>
    <name evidence="4" type="ORF">SAMN05216249_106102</name>
</gene>
<dbReference type="Pfam" id="PF13487">
    <property type="entry name" value="HD_5"/>
    <property type="match status" value="1"/>
</dbReference>
<reference evidence="4 5" key="1">
    <citation type="submission" date="2016-10" db="EMBL/GenBank/DDBJ databases">
        <authorList>
            <person name="de Groot N.N."/>
        </authorList>
    </citation>
    <scope>NUCLEOTIDE SEQUENCE [LARGE SCALE GENOMIC DNA]</scope>
    <source>
        <strain evidence="4 5">DSM 5522</strain>
    </source>
</reference>
<dbReference type="OrthoDB" id="9804747at2"/>
<dbReference type="Gene3D" id="3.30.450.20">
    <property type="entry name" value="PAS domain"/>
    <property type="match status" value="1"/>
</dbReference>
<organism evidence="4 5">
    <name type="scientific">Acetitomaculum ruminis DSM 5522</name>
    <dbReference type="NCBI Taxonomy" id="1120918"/>
    <lineage>
        <taxon>Bacteria</taxon>
        <taxon>Bacillati</taxon>
        <taxon>Bacillota</taxon>
        <taxon>Clostridia</taxon>
        <taxon>Lachnospirales</taxon>
        <taxon>Lachnospiraceae</taxon>
        <taxon>Acetitomaculum</taxon>
    </lineage>
</organism>
<keyword evidence="1" id="KW-1133">Transmembrane helix</keyword>
<feature type="transmembrane region" description="Helical" evidence="1">
    <location>
        <begin position="39"/>
        <end position="61"/>
    </location>
</feature>
<evidence type="ECO:0000259" key="2">
    <source>
        <dbReference type="PROSITE" id="PS50887"/>
    </source>
</evidence>
<dbReference type="SMART" id="SM00471">
    <property type="entry name" value="HDc"/>
    <property type="match status" value="1"/>
</dbReference>
<evidence type="ECO:0000313" key="5">
    <source>
        <dbReference type="Proteomes" id="UP000198838"/>
    </source>
</evidence>
<evidence type="ECO:0000313" key="4">
    <source>
        <dbReference type="EMBL" id="SFA98942.1"/>
    </source>
</evidence>
<accession>A0A1I0XD38</accession>
<dbReference type="SUPFAM" id="SSF109604">
    <property type="entry name" value="HD-domain/PDEase-like"/>
    <property type="match status" value="1"/>
</dbReference>
<evidence type="ECO:0000256" key="1">
    <source>
        <dbReference type="SAM" id="Phobius"/>
    </source>
</evidence>
<dbReference type="SMART" id="SM00267">
    <property type="entry name" value="GGDEF"/>
    <property type="match status" value="1"/>
</dbReference>
<dbReference type="EMBL" id="FOJY01000006">
    <property type="protein sequence ID" value="SFA98942.1"/>
    <property type="molecule type" value="Genomic_DNA"/>
</dbReference>
<sequence length="686" mass="78537">MQNILILAVYIAVLGFEEKFIRNLMEYNQEGVKPLRRAIIALGSMTLVFALTTLSNSIYLLSFVTYSKLIILDCVAYQMLLFSTSFSGMEEKYKKILVSVFKVLTIWDIALVVFNMVNPYLLDLRMVKGGFLGDYLAYGPNEYLYMHYAYLYILMVVQVGVLVYRFLRVPHCYKKKYVVSIVCLIGSYALGYATAGRVNAVYGLIFVFFIPIMHHLSDCVTSMDRRNIVKMSQKVINNYIDLPIIVFDYYGKVMEYTSVAYCIFGEDIEKYDFDIDEFFLEHFGFDSKNIPKNNRGQEIFEYHYDSEDNFCYEVSTIKLTDEMGNLVGTLLIFRDIKETKEIQKRLEWIASYDSLTNIYNRSTMISKAMIMDSVQNLPLCITYININGLDTINDIFGFEVGNEVVKYVVENLKNGIKEGMVLGRTEGDEFGIIAKNITSLEMSGILENIRKKVLKNNPFDVAVTFEYGIAQKNNIEESFSEIRKSAREAMVKKKLLCNDSARSALVEALKQSLIENNPDTKRHIEKTEVLARKLGEKLELPDVEIASLCLLAILHDIGKIGVPDNVVNKKAKLNEEEWEVMKLHTIKGYQIACSCKYLESIATSILHHHERWDGKGYPAGLKGEEIPLNARIISLVDSFAAMTNDRPYHKALDKETAIEEIRKNIGSQYDPKIAEVFIKLLEEEKT</sequence>
<evidence type="ECO:0000259" key="3">
    <source>
        <dbReference type="PROSITE" id="PS51832"/>
    </source>
</evidence>
<dbReference type="PANTHER" id="PTHR45228">
    <property type="entry name" value="CYCLIC DI-GMP PHOSPHODIESTERASE TM_0186-RELATED"/>
    <property type="match status" value="1"/>
</dbReference>
<feature type="domain" description="HD-GYP" evidence="3">
    <location>
        <begin position="498"/>
        <end position="686"/>
    </location>
</feature>
<keyword evidence="5" id="KW-1185">Reference proteome</keyword>
<dbReference type="InterPro" id="IPR043128">
    <property type="entry name" value="Rev_trsase/Diguanyl_cyclase"/>
</dbReference>
<dbReference type="InterPro" id="IPR052020">
    <property type="entry name" value="Cyclic_di-GMP/3'3'-cGAMP_PDE"/>
</dbReference>
<dbReference type="PROSITE" id="PS50887">
    <property type="entry name" value="GGDEF"/>
    <property type="match status" value="1"/>
</dbReference>
<feature type="domain" description="GGDEF" evidence="2">
    <location>
        <begin position="377"/>
        <end position="508"/>
    </location>
</feature>
<keyword evidence="1" id="KW-0812">Transmembrane</keyword>
<dbReference type="Gene3D" id="3.30.70.270">
    <property type="match status" value="1"/>
</dbReference>
<dbReference type="Gene3D" id="1.10.3210.10">
    <property type="entry name" value="Hypothetical protein af1432"/>
    <property type="match status" value="1"/>
</dbReference>